<protein>
    <recommendedName>
        <fullName evidence="2">Fungal-type protein kinase domain-containing protein</fullName>
    </recommendedName>
</protein>
<organism evidence="3 4">
    <name type="scientific">Somion occarium</name>
    <dbReference type="NCBI Taxonomy" id="3059160"/>
    <lineage>
        <taxon>Eukaryota</taxon>
        <taxon>Fungi</taxon>
        <taxon>Dikarya</taxon>
        <taxon>Basidiomycota</taxon>
        <taxon>Agaricomycotina</taxon>
        <taxon>Agaricomycetes</taxon>
        <taxon>Polyporales</taxon>
        <taxon>Cerrenaceae</taxon>
        <taxon>Somion</taxon>
    </lineage>
</organism>
<evidence type="ECO:0000313" key="3">
    <source>
        <dbReference type="EMBL" id="CAL1717232.1"/>
    </source>
</evidence>
<proteinExistence type="predicted"/>
<dbReference type="Proteomes" id="UP001497453">
    <property type="component" value="Chromosome 9"/>
</dbReference>
<reference evidence="4" key="1">
    <citation type="submission" date="2024-04" db="EMBL/GenBank/DDBJ databases">
        <authorList>
            <person name="Shaw F."/>
            <person name="Minotto A."/>
        </authorList>
    </citation>
    <scope>NUCLEOTIDE SEQUENCE [LARGE SCALE GENOMIC DNA]</scope>
</reference>
<feature type="compositionally biased region" description="Low complexity" evidence="1">
    <location>
        <begin position="696"/>
        <end position="712"/>
    </location>
</feature>
<dbReference type="PANTHER" id="PTHR38248">
    <property type="entry name" value="FUNK1 6"/>
    <property type="match status" value="1"/>
</dbReference>
<evidence type="ECO:0000256" key="1">
    <source>
        <dbReference type="SAM" id="MobiDB-lite"/>
    </source>
</evidence>
<feature type="region of interest" description="Disordered" evidence="1">
    <location>
        <begin position="651"/>
        <end position="747"/>
    </location>
</feature>
<sequence>MHGTAIGPMPRKTFMDKYLPVDERFKLSLSKKFFKTALPDNPSRESEVYEPFVNLMNATAKVCPGFTFCDTADKTDPSSTSKFRPDVGLYEGERPPSTLVFAVLELFIEWKLEEIADGYNKNFKDTTVYIENGASVKAKATRGQLYSYASLLMSHQHRLFGFAVGVYGSIARLYRFDRSSVVVSEPIYYLENPLHLVEFFWRFARLSPTERGYDPSVSPASSEECALFDRAVTAYLRRVKEENLRTLPGLEKMTDGDYMTSRVQVNNHDGAISYYIIRKPITPPVIPTPCGRATRGYVAIRVPDTATGWDGLQVDLEFLKDSWRVDGYDSEADIYAELRNGHVSHLPTISCAGDVMIDDNVQRTTNQDLLEDQDARPWRRPTGVIRTHVHHRVVQGLLYPLSTVKSARELIRASQDALESVIEAYTKCNRLHRDVSNGNIMLKENFTDGREQSGILNDWDHSRKDDAQAQRHNYRTGTWQFMSILLLRDTEKRHDIFDDFESILWVILFVAVHFFTHEGEFSLAVFNQFEDRAEGVTGRKPIGGHRKRAFLSERDVKFDCPALQSFIVDLAKFHKVYIDLATEARESGGNQLTDYQATLKNDLRQLLTRFKTLLNDESADWSHGLAVEDIYPPQGQRELDQAIALNQQVQSGAGDWSGAGPALPTKKAKRKTKSRPKTKRSADAKGKGKGKEKALGRAPSSSSVVAVASSSRSRSRGTKRPREDVESEDEDEATGAQEDANVEGLIQDASGRKRSSRLLYLYNVCASAFWPVVGMFSRSFITWKGREFIDHFEEFQIYREVPNDVICCC</sequence>
<feature type="compositionally biased region" description="Basic and acidic residues" evidence="1">
    <location>
        <begin position="680"/>
        <end position="695"/>
    </location>
</feature>
<name>A0ABP1EC33_9APHY</name>
<dbReference type="PANTHER" id="PTHR38248:SF2">
    <property type="entry name" value="FUNK1 11"/>
    <property type="match status" value="1"/>
</dbReference>
<dbReference type="EMBL" id="OZ037952">
    <property type="protein sequence ID" value="CAL1717232.1"/>
    <property type="molecule type" value="Genomic_DNA"/>
</dbReference>
<feature type="domain" description="Fungal-type protein kinase" evidence="2">
    <location>
        <begin position="122"/>
        <end position="510"/>
    </location>
</feature>
<feature type="compositionally biased region" description="Basic residues" evidence="1">
    <location>
        <begin position="666"/>
        <end position="679"/>
    </location>
</feature>
<accession>A0ABP1EC33</accession>
<evidence type="ECO:0000313" key="4">
    <source>
        <dbReference type="Proteomes" id="UP001497453"/>
    </source>
</evidence>
<dbReference type="InterPro" id="IPR040976">
    <property type="entry name" value="Pkinase_fungal"/>
</dbReference>
<dbReference type="InterPro" id="IPR011009">
    <property type="entry name" value="Kinase-like_dom_sf"/>
</dbReference>
<evidence type="ECO:0000259" key="2">
    <source>
        <dbReference type="Pfam" id="PF17667"/>
    </source>
</evidence>
<gene>
    <name evidence="3" type="ORF">GFSPODELE1_LOCUS11118</name>
</gene>
<dbReference type="SUPFAM" id="SSF56112">
    <property type="entry name" value="Protein kinase-like (PK-like)"/>
    <property type="match status" value="1"/>
</dbReference>
<keyword evidence="4" id="KW-1185">Reference proteome</keyword>
<dbReference type="Pfam" id="PF17667">
    <property type="entry name" value="Pkinase_fungal"/>
    <property type="match status" value="1"/>
</dbReference>